<feature type="compositionally biased region" description="Basic residues" evidence="1">
    <location>
        <begin position="62"/>
        <end position="74"/>
    </location>
</feature>
<evidence type="ECO:0000313" key="3">
    <source>
        <dbReference type="Proteomes" id="UP000657006"/>
    </source>
</evidence>
<comment type="caution">
    <text evidence="2">The sequence shown here is derived from an EMBL/GenBank/DDBJ whole genome shotgun (WGS) entry which is preliminary data.</text>
</comment>
<feature type="region of interest" description="Disordered" evidence="1">
    <location>
        <begin position="30"/>
        <end position="105"/>
    </location>
</feature>
<proteinExistence type="predicted"/>
<gene>
    <name evidence="2" type="ORF">H8730_13330</name>
</gene>
<sequence length="105" mass="11473">MHAGGAKNGCNQRAYGGKFHAATVETTMPAEIQNEKCTPAGRRTATASGHTGANSPPAQSKRPCRRGNRIKNARRHGEERQRPAGIRWQIPPRHRRNDHAGGDTE</sequence>
<organism evidence="2 3">
    <name type="scientific">Bianquea renquensis</name>
    <dbReference type="NCBI Taxonomy" id="2763661"/>
    <lineage>
        <taxon>Bacteria</taxon>
        <taxon>Bacillati</taxon>
        <taxon>Bacillota</taxon>
        <taxon>Clostridia</taxon>
        <taxon>Eubacteriales</taxon>
        <taxon>Bianqueaceae</taxon>
        <taxon>Bianquea</taxon>
    </lineage>
</organism>
<dbReference type="RefSeq" id="WP_249289939.1">
    <property type="nucleotide sequence ID" value="NZ_JACRSQ010000024.1"/>
</dbReference>
<dbReference type="EMBL" id="JACRSQ010000024">
    <property type="protein sequence ID" value="MBC8544523.1"/>
    <property type="molecule type" value="Genomic_DNA"/>
</dbReference>
<dbReference type="AlphaFoldDB" id="A0A926DSM0"/>
<name>A0A926DSM0_9FIRM</name>
<keyword evidence="3" id="KW-1185">Reference proteome</keyword>
<evidence type="ECO:0000256" key="1">
    <source>
        <dbReference type="SAM" id="MobiDB-lite"/>
    </source>
</evidence>
<accession>A0A926DSM0</accession>
<feature type="compositionally biased region" description="Polar residues" evidence="1">
    <location>
        <begin position="45"/>
        <end position="58"/>
    </location>
</feature>
<evidence type="ECO:0000313" key="2">
    <source>
        <dbReference type="EMBL" id="MBC8544523.1"/>
    </source>
</evidence>
<protein>
    <submittedName>
        <fullName evidence="2">Uncharacterized protein</fullName>
    </submittedName>
</protein>
<dbReference type="Proteomes" id="UP000657006">
    <property type="component" value="Unassembled WGS sequence"/>
</dbReference>
<reference evidence="2" key="1">
    <citation type="submission" date="2020-08" db="EMBL/GenBank/DDBJ databases">
        <title>Genome public.</title>
        <authorList>
            <person name="Liu C."/>
            <person name="Sun Q."/>
        </authorList>
    </citation>
    <scope>NUCLEOTIDE SEQUENCE</scope>
    <source>
        <strain evidence="2">NSJ-32</strain>
    </source>
</reference>